<dbReference type="InterPro" id="IPR029063">
    <property type="entry name" value="SAM-dependent_MTases_sf"/>
</dbReference>
<dbReference type="InterPro" id="IPR011639">
    <property type="entry name" value="MethylTrfase_TaqI-like_dom"/>
</dbReference>
<name>A0A1T5KRX4_9FIRM</name>
<feature type="coiled-coil region" evidence="1">
    <location>
        <begin position="125"/>
        <end position="152"/>
    </location>
</feature>
<dbReference type="Gene3D" id="3.40.50.150">
    <property type="entry name" value="Vaccinia Virus protein VP39"/>
    <property type="match status" value="1"/>
</dbReference>
<feature type="compositionally biased region" description="Basic and acidic residues" evidence="2">
    <location>
        <begin position="283"/>
        <end position="303"/>
    </location>
</feature>
<dbReference type="PROSITE" id="PS51194">
    <property type="entry name" value="HELICASE_CTER"/>
    <property type="match status" value="1"/>
</dbReference>
<dbReference type="SUPFAM" id="SSF52540">
    <property type="entry name" value="P-loop containing nucleoside triphosphate hydrolases"/>
    <property type="match status" value="2"/>
</dbReference>
<keyword evidence="1" id="KW-0175">Coiled coil</keyword>
<evidence type="ECO:0000259" key="3">
    <source>
        <dbReference type="PROSITE" id="PS51194"/>
    </source>
</evidence>
<feature type="compositionally biased region" description="Polar residues" evidence="2">
    <location>
        <begin position="391"/>
        <end position="400"/>
    </location>
</feature>
<dbReference type="InterPro" id="IPR001650">
    <property type="entry name" value="Helicase_C-like"/>
</dbReference>
<sequence length="2021" mass="232437">MSRRLIQVKEIYDNITSKIIRNRDEWKNFLTFASRIYKYSFDNVVLIYAQRPDATMVANMRLWNRKIGRYVNKGTRSIAVFDTTKPELKLEYLFDIKDTNGPKHTTPTVWKLNNKIESLLVDRLNKKYSINYNDLETQIEKLTKQIVEESLEDHMIDFKYDLENTWLEGLPKDSVELFFKETISESVEYMVASRCGIDTSVMDDENDSFTVVTHFNSKELIFRLGNAACSISQDILRDIEREVKSIIKEQRRMKNDERRKQNDLQRHRRNTLSRDTNIKSKGSRREAPRKIRKDGTKIHEGKPYEQIQLSFIGGAANAADTQGRQGSQGETGENNEAAAGKRPNTKSNEHNGIGKTQNDDKNHGRRDNPRRDNLQKEIVDIRNEKELLKGSSFSLEQNQESNRKESSITQKINYQYNPNDEIGIGGSKTKCRSNLEAIKALKAIEGENRLATEKEQSILARYTGWGGLPRAFDKNAVGWNREYKELKELLTTDEYESARASTANAHYTSHIIIENIYKAIESFGFKAGNILEPSMGVGYFFSMLPDSMKNSKLYGVELDDISARISKQLYQKANIKSCGFEETDFQDNFFDIAIGNVPFGDYKLFDPKYNKHNFLIHDYFIAKTIDKVRPNGIIAFVTSKGTMDKKDSSARKYIAKRADLIGAIRLPNTAFRQIAGTDVTADILFLQKREKMSVIEADWINVSENDTGIPVNQYFLGNPEMILGEMIFDQRMFGENSKYTACVNNNPDFNLSDELERAVSSLSAAIGTYEREIEIAKDEISADPSVKNYTFTFVDGDLYYRENAIMKKYNAKGKVLERIKGLHQIREITRDIINIQLKGCTKHELESKQYQLNKAYDKFASKYGHISSKANSRAFSDDNDYPLLCSLEVEDKDKNIIKADMFSKQTIRPKEVITSVDTAVEALTVSLNERGRVDIDFMTKLYESTPENLTQELKGLIFLNPEKYNEDNIVYGWETADEYLSGNVRQKLKLARIYAKTDERFNINVKHLEEVQPKDLDASEIDVKLGATWIETKDIERFIYELLGTPTYYHNTSSSYGGNNEIKVHYNKYNGSFGISNKGHDGSSVAATKTFGTSRMNAYYIIEDTLNLKSVVVRDKIEEDGKEKYVVNKKETMLAREKQNIIKEEFKSWIFKDPERRKKYVDYYNENFNNIRLREYDGSHLTFPGMNPDIKLRPHQVNAVARVLYGGNTLLAHVVGAGKSFEMIASAMELRRLGLSKKNVFVVPNHLTEQMGSEFLRLYPSANILVATKKDFQKKNRQRFVSKIATGDYDCVIIGHSSFEKIPISKERQERMLKDQIHQITFAIEDTKRQNGERWSIKQMERFKKSLETELKKLTDTQKDDVINFEELGIDCMFVDEAHAYKNCAVFSKMRNVSGISNARAKKATDMLMKCQYIQEINEGRGVIFATGTPISNSMTEMFVMMRYLQNHELKKRGIHIFDSWAAMFGEVVTSLELAPEGSGYRLKSRFAKFNNLPELMSMFKKVADIQTADMLNLPVPKLKDNKYHLVAAEPSAFTKEVMLEFAERAEAIRNGQVEPSIDNMLKITNEARLLGTDQRLLDKEAEDEPDSKVNICIQNIYDRYHETNKMKGTQIVFCDVGTPNNDGRFSIYDDIKNKLINKGIPEKEICFIHDAKTEVQREKVFSEMRSGERRIIIGSTSKMGTGTNIQDRLTALHHIDTAWRPSDIEQREGRILRQGNMNDEVYIYRYVTKGTFDSYMWGLVENKQKFISQIMTSKSVSRSCEDVDEAVLSFAEVKALATGNPLIKEKMDIDNEVRRLKILKSAYDSQRYSLQDDFTIRYPKLIANLEQKIECIIKDIEKRDMNSSDDFSINIGGKVFEERQDAGTMLESFYPKAQKDNSEINVGSYKGFEVLLKGSYFTDLPKLIIHGSLKYSIELGSSPHGNMTRIENALNSLEDKISSYEAKLEEYKKNMDQSKIEYHKPFQYKQELKDKIKRQFELNVQLDIDKGKQGETLDDENNIEDNEPIEIKPNELCKAEELEV</sequence>
<dbReference type="EMBL" id="FUZT01000004">
    <property type="protein sequence ID" value="SKC66516.1"/>
    <property type="molecule type" value="Genomic_DNA"/>
</dbReference>
<feature type="compositionally biased region" description="Polar residues" evidence="2">
    <location>
        <begin position="319"/>
        <end position="334"/>
    </location>
</feature>
<organism evidence="4 5">
    <name type="scientific">Maledivibacter halophilus</name>
    <dbReference type="NCBI Taxonomy" id="36842"/>
    <lineage>
        <taxon>Bacteria</taxon>
        <taxon>Bacillati</taxon>
        <taxon>Bacillota</taxon>
        <taxon>Clostridia</taxon>
        <taxon>Peptostreptococcales</taxon>
        <taxon>Caminicellaceae</taxon>
        <taxon>Maledivibacter</taxon>
    </lineage>
</organism>
<dbReference type="SMART" id="SM00487">
    <property type="entry name" value="DEXDc"/>
    <property type="match status" value="1"/>
</dbReference>
<dbReference type="SMART" id="SM00490">
    <property type="entry name" value="HELICc"/>
    <property type="match status" value="1"/>
</dbReference>
<feature type="coiled-coil region" evidence="1">
    <location>
        <begin position="752"/>
        <end position="779"/>
    </location>
</feature>
<dbReference type="InterPro" id="IPR052933">
    <property type="entry name" value="DNA_Protect_Modify"/>
</dbReference>
<dbReference type="GO" id="GO:0016787">
    <property type="term" value="F:hydrolase activity"/>
    <property type="evidence" value="ECO:0007669"/>
    <property type="project" value="InterPro"/>
</dbReference>
<keyword evidence="4" id="KW-0489">Methyltransferase</keyword>
<feature type="region of interest" description="Disordered" evidence="2">
    <location>
        <begin position="318"/>
        <end position="376"/>
    </location>
</feature>
<dbReference type="Gene3D" id="3.40.50.300">
    <property type="entry name" value="P-loop containing nucleotide triphosphate hydrolases"/>
    <property type="match status" value="2"/>
</dbReference>
<keyword evidence="5" id="KW-1185">Reference proteome</keyword>
<keyword evidence="4" id="KW-0808">Transferase</keyword>
<dbReference type="GO" id="GO:0005524">
    <property type="term" value="F:ATP binding"/>
    <property type="evidence" value="ECO:0007669"/>
    <property type="project" value="InterPro"/>
</dbReference>
<dbReference type="GO" id="GO:0032259">
    <property type="term" value="P:methylation"/>
    <property type="evidence" value="ECO:0007669"/>
    <property type="project" value="UniProtKB-KW"/>
</dbReference>
<dbReference type="PANTHER" id="PTHR41313:SF1">
    <property type="entry name" value="DNA METHYLASE ADENINE-SPECIFIC DOMAIN-CONTAINING PROTEIN"/>
    <property type="match status" value="1"/>
</dbReference>
<dbReference type="Pfam" id="PF04851">
    <property type="entry name" value="ResIII"/>
    <property type="match status" value="1"/>
</dbReference>
<feature type="domain" description="Helicase C-terminal" evidence="3">
    <location>
        <begin position="1596"/>
        <end position="1772"/>
    </location>
</feature>
<evidence type="ECO:0000256" key="2">
    <source>
        <dbReference type="SAM" id="MobiDB-lite"/>
    </source>
</evidence>
<dbReference type="Pfam" id="PF07669">
    <property type="entry name" value="Eco57I"/>
    <property type="match status" value="1"/>
</dbReference>
<gene>
    <name evidence="4" type="ORF">SAMN02194393_02112</name>
</gene>
<dbReference type="InterPro" id="IPR027417">
    <property type="entry name" value="P-loop_NTPase"/>
</dbReference>
<protein>
    <submittedName>
        <fullName evidence="4">Adenine-specific DNA methylase, N12 class</fullName>
    </submittedName>
</protein>
<dbReference type="GO" id="GO:0009007">
    <property type="term" value="F:site-specific DNA-methyltransferase (adenine-specific) activity"/>
    <property type="evidence" value="ECO:0007669"/>
    <property type="project" value="UniProtKB-EC"/>
</dbReference>
<dbReference type="OrthoDB" id="9815272at2"/>
<reference evidence="4 5" key="1">
    <citation type="submission" date="2017-02" db="EMBL/GenBank/DDBJ databases">
        <authorList>
            <person name="Peterson S.W."/>
        </authorList>
    </citation>
    <scope>NUCLEOTIDE SEQUENCE [LARGE SCALE GENOMIC DNA]</scope>
    <source>
        <strain evidence="4 5">M1</strain>
    </source>
</reference>
<dbReference type="InterPro" id="IPR006935">
    <property type="entry name" value="Helicase/UvrB_N"/>
</dbReference>
<feature type="region of interest" description="Disordered" evidence="2">
    <location>
        <begin position="390"/>
        <end position="410"/>
    </location>
</feature>
<feature type="compositionally biased region" description="Basic and acidic residues" evidence="2">
    <location>
        <begin position="357"/>
        <end position="376"/>
    </location>
</feature>
<dbReference type="Pfam" id="PF00271">
    <property type="entry name" value="Helicase_C"/>
    <property type="match status" value="1"/>
</dbReference>
<accession>A0A1T5KRX4</accession>
<proteinExistence type="predicted"/>
<dbReference type="GO" id="GO:0006304">
    <property type="term" value="P:DNA modification"/>
    <property type="evidence" value="ECO:0007669"/>
    <property type="project" value="InterPro"/>
</dbReference>
<feature type="coiled-coil region" evidence="1">
    <location>
        <begin position="1924"/>
        <end position="1958"/>
    </location>
</feature>
<dbReference type="Proteomes" id="UP000190285">
    <property type="component" value="Unassembled WGS sequence"/>
</dbReference>
<feature type="region of interest" description="Disordered" evidence="2">
    <location>
        <begin position="250"/>
        <end position="304"/>
    </location>
</feature>
<evidence type="ECO:0000313" key="4">
    <source>
        <dbReference type="EMBL" id="SKC66516.1"/>
    </source>
</evidence>
<dbReference type="GO" id="GO:0003677">
    <property type="term" value="F:DNA binding"/>
    <property type="evidence" value="ECO:0007669"/>
    <property type="project" value="InterPro"/>
</dbReference>
<feature type="compositionally biased region" description="Basic and acidic residues" evidence="2">
    <location>
        <begin position="250"/>
        <end position="265"/>
    </location>
</feature>
<evidence type="ECO:0000256" key="1">
    <source>
        <dbReference type="SAM" id="Coils"/>
    </source>
</evidence>
<dbReference type="InterPro" id="IPR014001">
    <property type="entry name" value="Helicase_ATP-bd"/>
</dbReference>
<dbReference type="PANTHER" id="PTHR41313">
    <property type="entry name" value="ADENINE-SPECIFIC METHYLTRANSFERASE"/>
    <property type="match status" value="1"/>
</dbReference>
<evidence type="ECO:0000313" key="5">
    <source>
        <dbReference type="Proteomes" id="UP000190285"/>
    </source>
</evidence>
<dbReference type="STRING" id="36842.SAMN02194393_02112"/>
<dbReference type="SUPFAM" id="SSF53335">
    <property type="entry name" value="S-adenosyl-L-methionine-dependent methyltransferases"/>
    <property type="match status" value="1"/>
</dbReference>